<dbReference type="InterPro" id="IPR000031">
    <property type="entry name" value="PurE_dom"/>
</dbReference>
<accession>A0A4R1KC65</accession>
<dbReference type="GO" id="GO:0016787">
    <property type="term" value="F:hydrolase activity"/>
    <property type="evidence" value="ECO:0007669"/>
    <property type="project" value="InterPro"/>
</dbReference>
<name>A0A4R1KC65_9BACT</name>
<evidence type="ECO:0000313" key="3">
    <source>
        <dbReference type="Proteomes" id="UP000294614"/>
    </source>
</evidence>
<evidence type="ECO:0000259" key="1">
    <source>
        <dbReference type="SMART" id="SM01001"/>
    </source>
</evidence>
<dbReference type="Gene3D" id="3.40.50.1970">
    <property type="match status" value="1"/>
</dbReference>
<dbReference type="InterPro" id="IPR039476">
    <property type="entry name" value="P2CMN_synthase_LarB"/>
</dbReference>
<comment type="caution">
    <text evidence="2">The sequence shown here is derived from an EMBL/GenBank/DDBJ whole genome shotgun (WGS) entry which is preliminary data.</text>
</comment>
<dbReference type="SUPFAM" id="SSF52255">
    <property type="entry name" value="N5-CAIR mutase (phosphoribosylaminoimidazole carboxylase, PurE)"/>
    <property type="match status" value="1"/>
</dbReference>
<dbReference type="GO" id="GO:0006189">
    <property type="term" value="P:'de novo' IMP biosynthetic process"/>
    <property type="evidence" value="ECO:0007669"/>
    <property type="project" value="InterPro"/>
</dbReference>
<proteinExistence type="predicted"/>
<dbReference type="Pfam" id="PF00731">
    <property type="entry name" value="AIRC"/>
    <property type="match status" value="1"/>
</dbReference>
<evidence type="ECO:0000313" key="2">
    <source>
        <dbReference type="EMBL" id="TCK62188.1"/>
    </source>
</evidence>
<keyword evidence="3" id="KW-1185">Reference proteome</keyword>
<dbReference type="EMBL" id="SMGG01000003">
    <property type="protein sequence ID" value="TCK62188.1"/>
    <property type="molecule type" value="Genomic_DNA"/>
</dbReference>
<dbReference type="Proteomes" id="UP000294614">
    <property type="component" value="Unassembled WGS sequence"/>
</dbReference>
<dbReference type="RefSeq" id="WP_132872053.1">
    <property type="nucleotide sequence ID" value="NZ_SMGG01000003.1"/>
</dbReference>
<organism evidence="2 3">
    <name type="scientific">Seleniivibrio woodruffii</name>
    <dbReference type="NCBI Taxonomy" id="1078050"/>
    <lineage>
        <taxon>Bacteria</taxon>
        <taxon>Pseudomonadati</taxon>
        <taxon>Deferribacterota</taxon>
        <taxon>Deferribacteres</taxon>
        <taxon>Deferribacterales</taxon>
        <taxon>Geovibrionaceae</taxon>
        <taxon>Seleniivibrio</taxon>
    </lineage>
</organism>
<feature type="domain" description="PurE" evidence="1">
    <location>
        <begin position="116"/>
        <end position="248"/>
    </location>
</feature>
<sequence length="253" mass="26772">MNKDLLSVLKLVSEGSVNPEQAQELIRGFSDGEEVKIDTDRKNRVGFEEVVYGRGKTVAQLASIAATYAEKGLNLICTGLSEEKIKELEPLCPDCTFAADAGIMKRIVKPIDTKQGSVAVITAGTSDMRTAKEAAEILAFNGVSAKLYADIGVAGIHRFLSYKNEISDADVIIVVAGMEGALPSITGGMFPQPVIAVPTSTGYGTALNGFTALFAMLTSCAAGLTVVNIDNGFGAAMSAIRIINTLNKYRTRQ</sequence>
<dbReference type="AlphaFoldDB" id="A0A4R1KC65"/>
<dbReference type="OrthoDB" id="9782511at2"/>
<dbReference type="SMART" id="SM01001">
    <property type="entry name" value="AIRC"/>
    <property type="match status" value="1"/>
</dbReference>
<dbReference type="PANTHER" id="PTHR43064">
    <property type="entry name" value="PHOSPHORIBOSYLAMINOIMIDAZOLE CARBOXYLASE-RELATED"/>
    <property type="match status" value="1"/>
</dbReference>
<protein>
    <recommendedName>
        <fullName evidence="1">PurE domain-containing protein</fullName>
    </recommendedName>
</protein>
<gene>
    <name evidence="2" type="ORF">C8D98_0702</name>
</gene>
<dbReference type="NCBIfam" id="NF033503">
    <property type="entry name" value="LarB"/>
    <property type="match status" value="1"/>
</dbReference>
<dbReference type="PANTHER" id="PTHR43064:SF1">
    <property type="entry name" value="SLL1489 PROTEIN"/>
    <property type="match status" value="1"/>
</dbReference>
<reference evidence="2 3" key="1">
    <citation type="submission" date="2019-03" db="EMBL/GenBank/DDBJ databases">
        <title>Genomic Encyclopedia of Type Strains, Phase IV (KMG-IV): sequencing the most valuable type-strain genomes for metagenomic binning, comparative biology and taxonomic classification.</title>
        <authorList>
            <person name="Goeker M."/>
        </authorList>
    </citation>
    <scope>NUCLEOTIDE SEQUENCE [LARGE SCALE GENOMIC DNA]</scope>
    <source>
        <strain evidence="2 3">DSM 24984</strain>
    </source>
</reference>